<dbReference type="PRINTS" id="PR00420">
    <property type="entry name" value="RNGMNOXGNASE"/>
</dbReference>
<evidence type="ECO:0000313" key="4">
    <source>
        <dbReference type="Proteomes" id="UP000218231"/>
    </source>
</evidence>
<dbReference type="InterPro" id="IPR036188">
    <property type="entry name" value="FAD/NAD-bd_sf"/>
</dbReference>
<comment type="caution">
    <text evidence="3">The sequence shown here is derived from an EMBL/GenBank/DDBJ whole genome shotgun (WGS) entry which is preliminary data.</text>
</comment>
<evidence type="ECO:0000256" key="1">
    <source>
        <dbReference type="SAM" id="Phobius"/>
    </source>
</evidence>
<dbReference type="EMBL" id="LIAE01009715">
    <property type="protein sequence ID" value="PAV68642.1"/>
    <property type="molecule type" value="Genomic_DNA"/>
</dbReference>
<dbReference type="SUPFAM" id="SSF51905">
    <property type="entry name" value="FAD/NAD(P)-binding domain"/>
    <property type="match status" value="1"/>
</dbReference>
<organism evidence="3 4">
    <name type="scientific">Diploscapter pachys</name>
    <dbReference type="NCBI Taxonomy" id="2018661"/>
    <lineage>
        <taxon>Eukaryota</taxon>
        <taxon>Metazoa</taxon>
        <taxon>Ecdysozoa</taxon>
        <taxon>Nematoda</taxon>
        <taxon>Chromadorea</taxon>
        <taxon>Rhabditida</taxon>
        <taxon>Rhabditina</taxon>
        <taxon>Rhabditomorpha</taxon>
        <taxon>Rhabditoidea</taxon>
        <taxon>Rhabditidae</taxon>
        <taxon>Diploscapter</taxon>
    </lineage>
</organism>
<keyword evidence="1" id="KW-1133">Transmembrane helix</keyword>
<dbReference type="AlphaFoldDB" id="A0A2A2K426"/>
<evidence type="ECO:0000259" key="2">
    <source>
        <dbReference type="Pfam" id="PF01494"/>
    </source>
</evidence>
<dbReference type="InterPro" id="IPR051704">
    <property type="entry name" value="FAD_aromatic-hydroxylase"/>
</dbReference>
<proteinExistence type="predicted"/>
<dbReference type="InterPro" id="IPR002938">
    <property type="entry name" value="FAD-bd"/>
</dbReference>
<dbReference type="OrthoDB" id="655030at2759"/>
<dbReference type="Gene3D" id="3.50.50.60">
    <property type="entry name" value="FAD/NAD(P)-binding domain"/>
    <property type="match status" value="1"/>
</dbReference>
<name>A0A2A2K426_9BILA</name>
<keyword evidence="1" id="KW-0812">Transmembrane</keyword>
<dbReference type="PANTHER" id="PTHR46865:SF2">
    <property type="entry name" value="MONOOXYGENASE"/>
    <property type="match status" value="1"/>
</dbReference>
<dbReference type="PANTHER" id="PTHR46865">
    <property type="entry name" value="OXIDOREDUCTASE-RELATED"/>
    <property type="match status" value="1"/>
</dbReference>
<dbReference type="STRING" id="2018661.A0A2A2K426"/>
<sequence>MKHYGTSYVMYLLCQQSCWRLADMKGRVLVTGASVAGVTAAWWLARQGMPVDLVERVASFRDGGQNVDVRGAGRAVLRRMALEQAALDLSTSEYGTDLVDSDNQVIARFGVDEGGDRGPTAELKIRRGDIARLIYDDLGDGVDARFGDHVAGIAQDDAGVDVTFASGRPGRYATVIVAEGVGSSTRELVFPGENDPRWMDMTVAYFSVPRRDHDGDYARLYNTTEGRGAILKPDREATTLGAYIGMQGKADGTQDWDSDRQKRHVRERFADVGWEMPRLLDAMQATDDFYYDAMRQVRMDRWSNGRVFLTGDAAWCPTGLSGMGTTLAIVGSYVLVGELCRHADPMAAARGYEAVMRPYVEEGQSLPKIVPRLMWPHSRLGVGALRTAARVVSAAPLQKLVTANFARDAEKVDLPDYPLATGRAAEPVA</sequence>
<accession>A0A2A2K426</accession>
<feature type="domain" description="FAD-binding" evidence="2">
    <location>
        <begin position="27"/>
        <end position="340"/>
    </location>
</feature>
<dbReference type="Pfam" id="PF01494">
    <property type="entry name" value="FAD_binding_3"/>
    <property type="match status" value="1"/>
</dbReference>
<dbReference type="Gene3D" id="3.30.9.10">
    <property type="entry name" value="D-Amino Acid Oxidase, subunit A, domain 2"/>
    <property type="match status" value="1"/>
</dbReference>
<dbReference type="GO" id="GO:0071949">
    <property type="term" value="F:FAD binding"/>
    <property type="evidence" value="ECO:0007669"/>
    <property type="project" value="InterPro"/>
</dbReference>
<feature type="transmembrane region" description="Helical" evidence="1">
    <location>
        <begin position="28"/>
        <end position="45"/>
    </location>
</feature>
<keyword evidence="1" id="KW-0472">Membrane</keyword>
<gene>
    <name evidence="3" type="ORF">WR25_20996</name>
</gene>
<reference evidence="3 4" key="1">
    <citation type="journal article" date="2017" name="Curr. Biol.">
        <title>Genome architecture and evolution of a unichromosomal asexual nematode.</title>
        <authorList>
            <person name="Fradin H."/>
            <person name="Zegar C."/>
            <person name="Gutwein M."/>
            <person name="Lucas J."/>
            <person name="Kovtun M."/>
            <person name="Corcoran D."/>
            <person name="Baugh L.R."/>
            <person name="Kiontke K."/>
            <person name="Gunsalus K."/>
            <person name="Fitch D.H."/>
            <person name="Piano F."/>
        </authorList>
    </citation>
    <scope>NUCLEOTIDE SEQUENCE [LARGE SCALE GENOMIC DNA]</scope>
    <source>
        <strain evidence="3">PF1309</strain>
    </source>
</reference>
<keyword evidence="4" id="KW-1185">Reference proteome</keyword>
<evidence type="ECO:0000313" key="3">
    <source>
        <dbReference type="EMBL" id="PAV68642.1"/>
    </source>
</evidence>
<dbReference type="Proteomes" id="UP000218231">
    <property type="component" value="Unassembled WGS sequence"/>
</dbReference>
<protein>
    <recommendedName>
        <fullName evidence="2">FAD-binding domain-containing protein</fullName>
    </recommendedName>
</protein>